<evidence type="ECO:0000313" key="3">
    <source>
        <dbReference type="Proteomes" id="UP000632454"/>
    </source>
</evidence>
<protein>
    <submittedName>
        <fullName evidence="2">Similarity with UbiE/COQ5 methyltransferase</fullName>
    </submittedName>
</protein>
<feature type="domain" description="Methyltransferase type 11" evidence="1">
    <location>
        <begin position="89"/>
        <end position="184"/>
    </location>
</feature>
<organism evidence="2 3">
    <name type="scientific">Williamsia phyllosphaerae</name>
    <dbReference type="NCBI Taxonomy" id="885042"/>
    <lineage>
        <taxon>Bacteria</taxon>
        <taxon>Bacillati</taxon>
        <taxon>Actinomycetota</taxon>
        <taxon>Actinomycetes</taxon>
        <taxon>Mycobacteriales</taxon>
        <taxon>Nocardiaceae</taxon>
        <taxon>Williamsia</taxon>
    </lineage>
</organism>
<dbReference type="GO" id="GO:0032259">
    <property type="term" value="P:methylation"/>
    <property type="evidence" value="ECO:0007669"/>
    <property type="project" value="UniProtKB-KW"/>
</dbReference>
<dbReference type="SUPFAM" id="SSF53335">
    <property type="entry name" value="S-adenosyl-L-methionine-dependent methyltransferases"/>
    <property type="match status" value="1"/>
</dbReference>
<dbReference type="Pfam" id="PF08241">
    <property type="entry name" value="Methyltransf_11"/>
    <property type="match status" value="1"/>
</dbReference>
<dbReference type="InterPro" id="IPR013216">
    <property type="entry name" value="Methyltransf_11"/>
</dbReference>
<sequence>MTAPTDRIRAMLTVPVRDDSAGYLDVLDPPEAADSLSLRVMQNPVFAEVYERAWRPIFTRLFSLGGASTVVHDRTLTTHLSRSGDRKVLDVACGPGNYTRRFAAGLTGDGISVGVDFSAPMLGRAVSDNSGARTGYVRGDAHALPFADNTFDTVACLAALYLITDPFAVVDELARVVAPGGEVAVFTTVRTRITAVPGLGVLNRVSGFRIFGRHEITDRLAAAGLVDIEQTITGQGQFVTARKSPAPTSR</sequence>
<reference evidence="3" key="1">
    <citation type="journal article" date="2019" name="Int. J. Syst. Evol. Microbiol.">
        <title>The Global Catalogue of Microorganisms (GCM) 10K type strain sequencing project: providing services to taxonomists for standard genome sequencing and annotation.</title>
        <authorList>
            <consortium name="The Broad Institute Genomics Platform"/>
            <consortium name="The Broad Institute Genome Sequencing Center for Infectious Disease"/>
            <person name="Wu L."/>
            <person name="Ma J."/>
        </authorList>
    </citation>
    <scope>NUCLEOTIDE SEQUENCE [LARGE SCALE GENOMIC DNA]</scope>
    <source>
        <strain evidence="3">CCM 7855</strain>
    </source>
</reference>
<dbReference type="CDD" id="cd02440">
    <property type="entry name" value="AdoMet_MTases"/>
    <property type="match status" value="1"/>
</dbReference>
<keyword evidence="2" id="KW-0808">Transferase</keyword>
<dbReference type="EMBL" id="BMCS01000001">
    <property type="protein sequence ID" value="GGF09270.1"/>
    <property type="molecule type" value="Genomic_DNA"/>
</dbReference>
<evidence type="ECO:0000259" key="1">
    <source>
        <dbReference type="Pfam" id="PF08241"/>
    </source>
</evidence>
<dbReference type="PANTHER" id="PTHR43591:SF99">
    <property type="entry name" value="OS06G0646000 PROTEIN"/>
    <property type="match status" value="1"/>
</dbReference>
<dbReference type="PANTHER" id="PTHR43591">
    <property type="entry name" value="METHYLTRANSFERASE"/>
    <property type="match status" value="1"/>
</dbReference>
<dbReference type="RefSeq" id="WP_188486000.1">
    <property type="nucleotide sequence ID" value="NZ_BMCS01000001.1"/>
</dbReference>
<keyword evidence="3" id="KW-1185">Reference proteome</keyword>
<keyword evidence="2" id="KW-0489">Methyltransferase</keyword>
<dbReference type="GO" id="GO:0008168">
    <property type="term" value="F:methyltransferase activity"/>
    <property type="evidence" value="ECO:0007669"/>
    <property type="project" value="UniProtKB-KW"/>
</dbReference>
<name>A0ABQ1U2J0_9NOCA</name>
<proteinExistence type="predicted"/>
<dbReference type="InterPro" id="IPR029063">
    <property type="entry name" value="SAM-dependent_MTases_sf"/>
</dbReference>
<dbReference type="Gene3D" id="3.40.50.150">
    <property type="entry name" value="Vaccinia Virus protein VP39"/>
    <property type="match status" value="1"/>
</dbReference>
<dbReference type="Proteomes" id="UP000632454">
    <property type="component" value="Unassembled WGS sequence"/>
</dbReference>
<gene>
    <name evidence="2" type="ORF">GCM10007298_01480</name>
</gene>
<accession>A0ABQ1U2J0</accession>
<evidence type="ECO:0000313" key="2">
    <source>
        <dbReference type="EMBL" id="GGF09270.1"/>
    </source>
</evidence>
<comment type="caution">
    <text evidence="2">The sequence shown here is derived from an EMBL/GenBank/DDBJ whole genome shotgun (WGS) entry which is preliminary data.</text>
</comment>